<keyword evidence="2" id="KW-1185">Reference proteome</keyword>
<sequence>MSPTSQHLRLESDMSGAFAYLDSKDYGFEVSEVDEGESDVEEAYGFWHLDWCFPRRRIGSKILNGGSPADEARSKNRLSMVRSEAFRLELSHGMD</sequence>
<protein>
    <submittedName>
        <fullName evidence="1">Uncharacterized protein</fullName>
    </submittedName>
</protein>
<name>A0A565BUP0_9BRAS</name>
<dbReference type="Proteomes" id="UP000489600">
    <property type="component" value="Unassembled WGS sequence"/>
</dbReference>
<accession>A0A565BUP0</accession>
<evidence type="ECO:0000313" key="1">
    <source>
        <dbReference type="EMBL" id="VVB05107.1"/>
    </source>
</evidence>
<organism evidence="1 2">
    <name type="scientific">Arabis nemorensis</name>
    <dbReference type="NCBI Taxonomy" id="586526"/>
    <lineage>
        <taxon>Eukaryota</taxon>
        <taxon>Viridiplantae</taxon>
        <taxon>Streptophyta</taxon>
        <taxon>Embryophyta</taxon>
        <taxon>Tracheophyta</taxon>
        <taxon>Spermatophyta</taxon>
        <taxon>Magnoliopsida</taxon>
        <taxon>eudicotyledons</taxon>
        <taxon>Gunneridae</taxon>
        <taxon>Pentapetalae</taxon>
        <taxon>rosids</taxon>
        <taxon>malvids</taxon>
        <taxon>Brassicales</taxon>
        <taxon>Brassicaceae</taxon>
        <taxon>Arabideae</taxon>
        <taxon>Arabis</taxon>
    </lineage>
</organism>
<dbReference type="EMBL" id="CABITT030000005">
    <property type="protein sequence ID" value="VVB05107.1"/>
    <property type="molecule type" value="Genomic_DNA"/>
</dbReference>
<comment type="caution">
    <text evidence="1">The sequence shown here is derived from an EMBL/GenBank/DDBJ whole genome shotgun (WGS) entry which is preliminary data.</text>
</comment>
<gene>
    <name evidence="1" type="ORF">ANE_LOCUS15551</name>
</gene>
<dbReference type="AlphaFoldDB" id="A0A565BUP0"/>
<reference evidence="1" key="1">
    <citation type="submission" date="2019-07" db="EMBL/GenBank/DDBJ databases">
        <authorList>
            <person name="Dittberner H."/>
        </authorList>
    </citation>
    <scope>NUCLEOTIDE SEQUENCE [LARGE SCALE GENOMIC DNA]</scope>
</reference>
<evidence type="ECO:0000313" key="2">
    <source>
        <dbReference type="Proteomes" id="UP000489600"/>
    </source>
</evidence>
<proteinExistence type="predicted"/>